<evidence type="ECO:0000256" key="3">
    <source>
        <dbReference type="ARBA" id="ARBA00022480"/>
    </source>
</evidence>
<organism evidence="16">
    <name type="scientific">Castor canadensis</name>
    <name type="common">American beaver</name>
    <dbReference type="NCBI Taxonomy" id="51338"/>
    <lineage>
        <taxon>Eukaryota</taxon>
        <taxon>Metazoa</taxon>
        <taxon>Chordata</taxon>
        <taxon>Craniata</taxon>
        <taxon>Vertebrata</taxon>
        <taxon>Euteleostomi</taxon>
        <taxon>Mammalia</taxon>
        <taxon>Eutheria</taxon>
        <taxon>Euarchontoglires</taxon>
        <taxon>Glires</taxon>
        <taxon>Rodentia</taxon>
        <taxon>Castorimorpha</taxon>
        <taxon>Castoridae</taxon>
        <taxon>Castor</taxon>
    </lineage>
</organism>
<dbReference type="PANTHER" id="PTHR11394:SF23">
    <property type="entry name" value="TASTE RECEPTOR TYPE 2 MEMBER 14"/>
    <property type="match status" value="1"/>
</dbReference>
<keyword evidence="8 13" id="KW-0472">Membrane</keyword>
<feature type="transmembrane region" description="Helical" evidence="14">
    <location>
        <begin position="136"/>
        <end position="165"/>
    </location>
</feature>
<keyword evidence="6 14" id="KW-1133">Transmembrane helix</keyword>
<evidence type="ECO:0000256" key="9">
    <source>
        <dbReference type="ARBA" id="ARBA00023170"/>
    </source>
</evidence>
<dbReference type="InterPro" id="IPR007960">
    <property type="entry name" value="TAS2R"/>
</dbReference>
<evidence type="ECO:0000256" key="6">
    <source>
        <dbReference type="ARBA" id="ARBA00022989"/>
    </source>
</evidence>
<dbReference type="AlphaFoldDB" id="A0A8C0VWF9"/>
<feature type="domain" description="G-protein coupled receptors family 1 profile" evidence="15">
    <location>
        <begin position="30"/>
        <end position="287"/>
    </location>
</feature>
<feature type="transmembrane region" description="Helical" evidence="14">
    <location>
        <begin position="95"/>
        <end position="116"/>
    </location>
</feature>
<evidence type="ECO:0000256" key="14">
    <source>
        <dbReference type="SAM" id="Phobius"/>
    </source>
</evidence>
<evidence type="ECO:0000256" key="8">
    <source>
        <dbReference type="ARBA" id="ARBA00023136"/>
    </source>
</evidence>
<evidence type="ECO:0000256" key="1">
    <source>
        <dbReference type="ARBA" id="ARBA00004141"/>
    </source>
</evidence>
<evidence type="ECO:0000256" key="12">
    <source>
        <dbReference type="RuleBase" id="RU004423"/>
    </source>
</evidence>
<evidence type="ECO:0000256" key="7">
    <source>
        <dbReference type="ARBA" id="ARBA00023040"/>
    </source>
</evidence>
<evidence type="ECO:0000256" key="11">
    <source>
        <dbReference type="ARBA" id="ARBA00023224"/>
    </source>
</evidence>
<evidence type="ECO:0000256" key="10">
    <source>
        <dbReference type="ARBA" id="ARBA00023180"/>
    </source>
</evidence>
<protein>
    <recommendedName>
        <fullName evidence="13">Taste receptor type 2</fullName>
    </recommendedName>
</protein>
<dbReference type="PANTHER" id="PTHR11394">
    <property type="entry name" value="TASTE RECEPTOR TYPE 2"/>
    <property type="match status" value="1"/>
</dbReference>
<keyword evidence="11 13" id="KW-0807">Transducer</keyword>
<dbReference type="GO" id="GO:0033038">
    <property type="term" value="F:bitter taste receptor activity"/>
    <property type="evidence" value="ECO:0007669"/>
    <property type="project" value="InterPro"/>
</dbReference>
<evidence type="ECO:0000256" key="4">
    <source>
        <dbReference type="ARBA" id="ARBA00022606"/>
    </source>
</evidence>
<dbReference type="GO" id="GO:0016020">
    <property type="term" value="C:membrane"/>
    <property type="evidence" value="ECO:0007669"/>
    <property type="project" value="UniProtKB-SubCell"/>
</dbReference>
<dbReference type="Pfam" id="PF05296">
    <property type="entry name" value="TAS2R"/>
    <property type="match status" value="1"/>
</dbReference>
<evidence type="ECO:0000256" key="13">
    <source>
        <dbReference type="RuleBase" id="RU004424"/>
    </source>
</evidence>
<keyword evidence="10" id="KW-0325">Glycoprotein</keyword>
<dbReference type="GO" id="GO:0004930">
    <property type="term" value="F:G protein-coupled receptor activity"/>
    <property type="evidence" value="ECO:0007669"/>
    <property type="project" value="UniProtKB-KW"/>
</dbReference>
<dbReference type="SUPFAM" id="SSF81321">
    <property type="entry name" value="Family A G protein-coupled receptor-like"/>
    <property type="match status" value="1"/>
</dbReference>
<keyword evidence="9 13" id="KW-0675">Receptor</keyword>
<feature type="transmembrane region" description="Helical" evidence="14">
    <location>
        <begin position="54"/>
        <end position="75"/>
    </location>
</feature>
<feature type="transmembrane region" description="Helical" evidence="14">
    <location>
        <begin position="238"/>
        <end position="261"/>
    </location>
</feature>
<dbReference type="InterPro" id="IPR017452">
    <property type="entry name" value="GPCR_Rhodpsn_7TM"/>
</dbReference>
<evidence type="ECO:0000256" key="5">
    <source>
        <dbReference type="ARBA" id="ARBA00022692"/>
    </source>
</evidence>
<feature type="transmembrane region" description="Helical" evidence="14">
    <location>
        <begin position="12"/>
        <end position="34"/>
    </location>
</feature>
<keyword evidence="3 13" id="KW-0919">Taste</keyword>
<evidence type="ECO:0000259" key="15">
    <source>
        <dbReference type="PROSITE" id="PS50262"/>
    </source>
</evidence>
<gene>
    <name evidence="16" type="primary">LOC109674397</name>
</gene>
<evidence type="ECO:0000313" key="16">
    <source>
        <dbReference type="Ensembl" id="ENSCCNP00000000901.1"/>
    </source>
</evidence>
<dbReference type="FunFam" id="1.20.1070.10:FF:000042">
    <property type="entry name" value="Taste receptor type 2 member 7"/>
    <property type="match status" value="1"/>
</dbReference>
<evidence type="ECO:0000256" key="2">
    <source>
        <dbReference type="ARBA" id="ARBA00007376"/>
    </source>
</evidence>
<feature type="transmembrane region" description="Helical" evidence="14">
    <location>
        <begin position="185"/>
        <end position="208"/>
    </location>
</feature>
<keyword evidence="7 13" id="KW-0297">G-protein coupled receptor</keyword>
<sequence>MTLLPWICMVSALHSLFILIYMELIIGILGNEFITLLNFMDWVKMQKISLAHQILTALAISRICLILMLMVSYFTKEFYPSLYMTTKKVTIIDTAATLANHFSTWLATSLSLFYCLKIASFSNPLFLHLKHRVKRVILVIFLGSFMFLPFYFIAITKCVNIQIYPHKGNMTLASIWNDNEKFSKLISFTLGVLIPFSLTLNCFFLLIFSLRKHVKNMKLNATGFRDHSTRVHIRAMKFVVLFLLLFIIYFLSVIIITFNTIKIQRKVMLMLLRAFAALYPSGHTLILILGNGKLRKSFLLVLWRLRCR</sequence>
<proteinExistence type="inferred from homology"/>
<dbReference type="Gene3D" id="1.20.1070.10">
    <property type="entry name" value="Rhodopsin 7-helix transmembrane proteins"/>
    <property type="match status" value="1"/>
</dbReference>
<dbReference type="PROSITE" id="PS50262">
    <property type="entry name" value="G_PROTEIN_RECEP_F1_2"/>
    <property type="match status" value="1"/>
</dbReference>
<reference evidence="16" key="1">
    <citation type="submission" date="2023-09" db="UniProtKB">
        <authorList>
            <consortium name="Ensembl"/>
        </authorList>
    </citation>
    <scope>IDENTIFICATION</scope>
</reference>
<keyword evidence="5 13" id="KW-0812">Transmembrane</keyword>
<feature type="transmembrane region" description="Helical" evidence="14">
    <location>
        <begin position="267"/>
        <end position="289"/>
    </location>
</feature>
<comment type="similarity">
    <text evidence="2 12">Belongs to the G-protein coupled receptor T2R family.</text>
</comment>
<name>A0A8C0VWF9_CASCN</name>
<keyword evidence="4 13" id="KW-0716">Sensory transduction</keyword>
<dbReference type="Ensembl" id="ENSCCNT00000001166.1">
    <property type="protein sequence ID" value="ENSCCNP00000000901.1"/>
    <property type="gene ID" value="ENSCCNG00000001012.1"/>
</dbReference>
<accession>A0A8C0VWF9</accession>
<comment type="subcellular location">
    <subcellularLocation>
        <location evidence="1 13">Membrane</location>
        <topology evidence="1 13">Multi-pass membrane protein</topology>
    </subcellularLocation>
</comment>